<evidence type="ECO:0000313" key="1">
    <source>
        <dbReference type="EMBL" id="AWL12802.1"/>
    </source>
</evidence>
<dbReference type="KEGG" id="salh:HMF8227_02350"/>
<proteinExistence type="predicted"/>
<accession>A0A2S2E5J1</accession>
<gene>
    <name evidence="1" type="ORF">HMF8227_02350</name>
</gene>
<dbReference type="OrthoDB" id="3078668at2"/>
<protein>
    <recommendedName>
        <fullName evidence="3">Phage major tail tube protein</fullName>
    </recommendedName>
</protein>
<dbReference type="Pfam" id="PF04985">
    <property type="entry name" value="Phage_tube"/>
    <property type="match status" value="1"/>
</dbReference>
<evidence type="ECO:0000313" key="2">
    <source>
        <dbReference type="Proteomes" id="UP000245728"/>
    </source>
</evidence>
<keyword evidence="2" id="KW-1185">Reference proteome</keyword>
<dbReference type="EMBL" id="CP029347">
    <property type="protein sequence ID" value="AWL12802.1"/>
    <property type="molecule type" value="Genomic_DNA"/>
</dbReference>
<dbReference type="AlphaFoldDB" id="A0A2S2E5J1"/>
<reference evidence="1 2" key="1">
    <citation type="submission" date="2018-05" db="EMBL/GenBank/DDBJ databases">
        <title>Salinimonas sp. HMF8227 Genome sequencing and assembly.</title>
        <authorList>
            <person name="Kang H."/>
            <person name="Kang J."/>
            <person name="Cha I."/>
            <person name="Kim H."/>
            <person name="Joh K."/>
        </authorList>
    </citation>
    <scope>NUCLEOTIDE SEQUENCE [LARGE SCALE GENOMIC DNA]</scope>
    <source>
        <strain evidence="1 2">HMF8227</strain>
    </source>
</reference>
<sequence length="171" mass="18610">MPTQLPKVLVDYAWYQDGKGLIGQCSKVKLPSLKKIMEEYLAGGMAAGIQIDMAAYEPMEAKATLMEPNADALKLFGLGNGEEKPFVFRSALKGKGESVDKFVVKMQARIVELDISEIERKKPAETELTLSVNVLKIEYNGDVLIHIDAEGGIDKRGGKDNRAAINAALGI</sequence>
<evidence type="ECO:0008006" key="3">
    <source>
        <dbReference type="Google" id="ProtNLM"/>
    </source>
</evidence>
<dbReference type="Proteomes" id="UP000245728">
    <property type="component" value="Chromosome"/>
</dbReference>
<name>A0A2S2E5J1_9ALTE</name>
<dbReference type="RefSeq" id="WP_109340345.1">
    <property type="nucleotide sequence ID" value="NZ_CP029347.1"/>
</dbReference>
<organism evidence="1 2">
    <name type="scientific">Saliniradius amylolyticus</name>
    <dbReference type="NCBI Taxonomy" id="2183582"/>
    <lineage>
        <taxon>Bacteria</taxon>
        <taxon>Pseudomonadati</taxon>
        <taxon>Pseudomonadota</taxon>
        <taxon>Gammaproteobacteria</taxon>
        <taxon>Alteromonadales</taxon>
        <taxon>Alteromonadaceae</taxon>
        <taxon>Saliniradius</taxon>
    </lineage>
</organism>
<dbReference type="InterPro" id="IPR006498">
    <property type="entry name" value="Tail_tube"/>
</dbReference>